<sequence>MVALNGFHFVSNIVQVLHFMRKNTMHRDKKSGRCCDHCHSTMRSCRMRPRRKRIRKPPKRKNTMHRDKKSGRCCDHCHSTMRSCRMRPRRKRIRKPPKRCVR</sequence>
<name>A0A0M3IBU4_ASCLU</name>
<protein>
    <submittedName>
        <fullName evidence="3">Secreted protein</fullName>
    </submittedName>
</protein>
<feature type="compositionally biased region" description="Basic residues" evidence="1">
    <location>
        <begin position="53"/>
        <end position="69"/>
    </location>
</feature>
<accession>A0A0M3IBU4</accession>
<evidence type="ECO:0000256" key="1">
    <source>
        <dbReference type="SAM" id="MobiDB-lite"/>
    </source>
</evidence>
<evidence type="ECO:0000313" key="3">
    <source>
        <dbReference type="WBParaSite" id="ALUE_0001524801-mRNA-1"/>
    </source>
</evidence>
<organism evidence="2 3">
    <name type="scientific">Ascaris lumbricoides</name>
    <name type="common">Giant roundworm</name>
    <dbReference type="NCBI Taxonomy" id="6252"/>
    <lineage>
        <taxon>Eukaryota</taxon>
        <taxon>Metazoa</taxon>
        <taxon>Ecdysozoa</taxon>
        <taxon>Nematoda</taxon>
        <taxon>Chromadorea</taxon>
        <taxon>Rhabditida</taxon>
        <taxon>Spirurina</taxon>
        <taxon>Ascaridomorpha</taxon>
        <taxon>Ascaridoidea</taxon>
        <taxon>Ascarididae</taxon>
        <taxon>Ascaris</taxon>
    </lineage>
</organism>
<proteinExistence type="predicted"/>
<keyword evidence="2" id="KW-1185">Reference proteome</keyword>
<reference evidence="3" key="1">
    <citation type="submission" date="2017-02" db="UniProtKB">
        <authorList>
            <consortium name="WormBaseParasite"/>
        </authorList>
    </citation>
    <scope>IDENTIFICATION</scope>
</reference>
<evidence type="ECO:0000313" key="2">
    <source>
        <dbReference type="Proteomes" id="UP000036681"/>
    </source>
</evidence>
<dbReference type="WBParaSite" id="ALUE_0001524801-mRNA-1">
    <property type="protein sequence ID" value="ALUE_0001524801-mRNA-1"/>
    <property type="gene ID" value="ALUE_0001524801"/>
</dbReference>
<feature type="region of interest" description="Disordered" evidence="1">
    <location>
        <begin position="53"/>
        <end position="72"/>
    </location>
</feature>
<dbReference type="AlphaFoldDB" id="A0A0M3IBU4"/>
<dbReference type="Proteomes" id="UP000036681">
    <property type="component" value="Unplaced"/>
</dbReference>